<feature type="domain" description="Solute-binding protein family 3/N-terminal" evidence="3">
    <location>
        <begin position="26"/>
        <end position="247"/>
    </location>
</feature>
<gene>
    <name evidence="4" type="ORF">SAMN04488082_12238</name>
</gene>
<accession>A0A1I3Z425</accession>
<evidence type="ECO:0000256" key="2">
    <source>
        <dbReference type="SAM" id="SignalP"/>
    </source>
</evidence>
<dbReference type="PANTHER" id="PTHR35936:SF19">
    <property type="entry name" value="AMINO-ACID-BINDING PROTEIN YXEM-RELATED"/>
    <property type="match status" value="1"/>
</dbReference>
<dbReference type="OrthoDB" id="5431130at2"/>
<reference evidence="5" key="1">
    <citation type="submission" date="2016-10" db="EMBL/GenBank/DDBJ databases">
        <authorList>
            <person name="Varghese N."/>
            <person name="Submissions S."/>
        </authorList>
    </citation>
    <scope>NUCLEOTIDE SEQUENCE [LARGE SCALE GENOMIC DNA]</scope>
    <source>
        <strain evidence="5">DSM 5918</strain>
    </source>
</reference>
<keyword evidence="5" id="KW-1185">Reference proteome</keyword>
<protein>
    <submittedName>
        <fullName evidence="4">Amino acid ABC transporter substrate-binding protein, PAAT family</fullName>
    </submittedName>
</protein>
<sequence length="247" mass="27517">MLKRAAFVIACLVCMVAGPALAEEKVLLNGIDANYPPFAYVDQSGKPSGFDVDAVDWVAAKMGFKVKHVPVDWDGIIPNLLAKKIDFICSGMTITAERAEKVNFTAPYWEVKNVFVTKKDSALKAEEIYGQEVTIGMQAGTSEQKWMADEKEKQGWKFTIKLYDSAPMAIEDLVNGRIDAAAMNYPPARDAEHKRPVQIIGIFGEVEPFGAAVRKEDKELLDTLNKGFEMLKADPYWEELIAKHLNK</sequence>
<keyword evidence="1 2" id="KW-0732">Signal</keyword>
<dbReference type="AlphaFoldDB" id="A0A1I3Z425"/>
<dbReference type="InterPro" id="IPR001638">
    <property type="entry name" value="Solute-binding_3/MltF_N"/>
</dbReference>
<dbReference type="EMBL" id="FORX01000022">
    <property type="protein sequence ID" value="SFK38822.1"/>
    <property type="molecule type" value="Genomic_DNA"/>
</dbReference>
<dbReference type="Pfam" id="PF00497">
    <property type="entry name" value="SBP_bac_3"/>
    <property type="match status" value="1"/>
</dbReference>
<dbReference type="PANTHER" id="PTHR35936">
    <property type="entry name" value="MEMBRANE-BOUND LYTIC MUREIN TRANSGLYCOSYLASE F"/>
    <property type="match status" value="1"/>
</dbReference>
<organism evidence="4 5">
    <name type="scientific">Desulfomicrobium apsheronum</name>
    <dbReference type="NCBI Taxonomy" id="52560"/>
    <lineage>
        <taxon>Bacteria</taxon>
        <taxon>Pseudomonadati</taxon>
        <taxon>Thermodesulfobacteriota</taxon>
        <taxon>Desulfovibrionia</taxon>
        <taxon>Desulfovibrionales</taxon>
        <taxon>Desulfomicrobiaceae</taxon>
        <taxon>Desulfomicrobium</taxon>
    </lineage>
</organism>
<name>A0A1I3Z425_9BACT</name>
<evidence type="ECO:0000256" key="1">
    <source>
        <dbReference type="ARBA" id="ARBA00022729"/>
    </source>
</evidence>
<dbReference type="Gene3D" id="3.40.190.10">
    <property type="entry name" value="Periplasmic binding protein-like II"/>
    <property type="match status" value="2"/>
</dbReference>
<evidence type="ECO:0000313" key="4">
    <source>
        <dbReference type="EMBL" id="SFK38822.1"/>
    </source>
</evidence>
<dbReference type="SMART" id="SM00062">
    <property type="entry name" value="PBPb"/>
    <property type="match status" value="1"/>
</dbReference>
<dbReference type="CDD" id="cd13530">
    <property type="entry name" value="PBP2_peptides_like"/>
    <property type="match status" value="1"/>
</dbReference>
<feature type="signal peptide" evidence="2">
    <location>
        <begin position="1"/>
        <end position="22"/>
    </location>
</feature>
<dbReference type="Proteomes" id="UP000198635">
    <property type="component" value="Unassembled WGS sequence"/>
</dbReference>
<feature type="chain" id="PRO_5011538441" evidence="2">
    <location>
        <begin position="23"/>
        <end position="247"/>
    </location>
</feature>
<evidence type="ECO:0000259" key="3">
    <source>
        <dbReference type="SMART" id="SM00062"/>
    </source>
</evidence>
<dbReference type="STRING" id="52560.SAMN04488082_12238"/>
<proteinExistence type="predicted"/>
<dbReference type="SUPFAM" id="SSF53850">
    <property type="entry name" value="Periplasmic binding protein-like II"/>
    <property type="match status" value="1"/>
</dbReference>
<evidence type="ECO:0000313" key="5">
    <source>
        <dbReference type="Proteomes" id="UP000198635"/>
    </source>
</evidence>
<dbReference type="RefSeq" id="WP_092378569.1">
    <property type="nucleotide sequence ID" value="NZ_FORX01000022.1"/>
</dbReference>